<comment type="caution">
    <text evidence="2">The sequence shown here is derived from an EMBL/GenBank/DDBJ whole genome shotgun (WGS) entry which is preliminary data.</text>
</comment>
<gene>
    <name evidence="2" type="ORF">UV12_C0005G0041</name>
</gene>
<dbReference type="PANTHER" id="PTHR37309">
    <property type="entry name" value="SLR0284 PROTEIN"/>
    <property type="match status" value="1"/>
</dbReference>
<reference evidence="2 3" key="1">
    <citation type="journal article" date="2015" name="Nature">
        <title>rRNA introns, odd ribosomes, and small enigmatic genomes across a large radiation of phyla.</title>
        <authorList>
            <person name="Brown C.T."/>
            <person name="Hug L.A."/>
            <person name="Thomas B.C."/>
            <person name="Sharon I."/>
            <person name="Castelle C.J."/>
            <person name="Singh A."/>
            <person name="Wilkins M.J."/>
            <person name="Williams K.H."/>
            <person name="Banfield J.F."/>
        </authorList>
    </citation>
    <scope>NUCLEOTIDE SEQUENCE [LARGE SCALE GENOMIC DNA]</scope>
</reference>
<dbReference type="InterPro" id="IPR007165">
    <property type="entry name" value="Phage_holin_4_2"/>
</dbReference>
<accession>A0A0G1BNB8</accession>
<organism evidence="2 3">
    <name type="scientific">Candidatus Nomurabacteria bacterium GW2011_GWC2_42_20</name>
    <dbReference type="NCBI Taxonomy" id="1618756"/>
    <lineage>
        <taxon>Bacteria</taxon>
        <taxon>Candidatus Nomuraibacteriota</taxon>
    </lineage>
</organism>
<evidence type="ECO:0000313" key="3">
    <source>
        <dbReference type="Proteomes" id="UP000034704"/>
    </source>
</evidence>
<dbReference type="EMBL" id="LCDG01000005">
    <property type="protein sequence ID" value="KKS47766.1"/>
    <property type="molecule type" value="Genomic_DNA"/>
</dbReference>
<feature type="transmembrane region" description="Helical" evidence="1">
    <location>
        <begin position="56"/>
        <end position="80"/>
    </location>
</feature>
<protein>
    <submittedName>
        <fullName evidence="2">Membrane protein</fullName>
    </submittedName>
</protein>
<dbReference type="AlphaFoldDB" id="A0A0G1BNB8"/>
<evidence type="ECO:0000256" key="1">
    <source>
        <dbReference type="SAM" id="Phobius"/>
    </source>
</evidence>
<dbReference type="STRING" id="1618756.UV12_C0005G0041"/>
<evidence type="ECO:0000313" key="2">
    <source>
        <dbReference type="EMBL" id="KKS47766.1"/>
    </source>
</evidence>
<proteinExistence type="predicted"/>
<keyword evidence="1" id="KW-0472">Membrane</keyword>
<name>A0A0G1BNB8_9BACT</name>
<feature type="transmembrane region" description="Helical" evidence="1">
    <location>
        <begin position="29"/>
        <end position="49"/>
    </location>
</feature>
<dbReference type="PANTHER" id="PTHR37309:SF1">
    <property type="entry name" value="SLR0284 PROTEIN"/>
    <property type="match status" value="1"/>
</dbReference>
<dbReference type="Pfam" id="PF04020">
    <property type="entry name" value="Phage_holin_4_2"/>
    <property type="match status" value="1"/>
</dbReference>
<keyword evidence="1" id="KW-1133">Transmembrane helix</keyword>
<keyword evidence="1" id="KW-0812">Transmembrane</keyword>
<feature type="transmembrane region" description="Helical" evidence="1">
    <location>
        <begin position="92"/>
        <end position="113"/>
    </location>
</feature>
<sequence length="116" mass="12429">MMKILATWVLVALVILSLPSFIPGIEIGSTSFGTALLVALFFGILNAVVRPIILLIAFPITIVTLGLFSFVVNAGLFWWVGSFMEGFHVDGFVPALLGSLVVSVTTFISDKLLSNN</sequence>
<dbReference type="Proteomes" id="UP000034704">
    <property type="component" value="Unassembled WGS sequence"/>
</dbReference>